<dbReference type="eggNOG" id="ENOG502QPSS">
    <property type="taxonomic scope" value="Eukaryota"/>
</dbReference>
<proteinExistence type="predicted"/>
<dbReference type="PANTHER" id="PTHR36365">
    <property type="entry name" value="OS05G0500400 PROTEIN"/>
    <property type="match status" value="1"/>
</dbReference>
<gene>
    <name evidence="2" type="ORF">MICPUCDRAFT_38292</name>
</gene>
<dbReference type="OMA" id="PWRILVK"/>
<evidence type="ECO:0000313" key="3">
    <source>
        <dbReference type="Proteomes" id="UP000001876"/>
    </source>
</evidence>
<dbReference type="RefSeq" id="XP_003055302.1">
    <property type="nucleotide sequence ID" value="XM_003055256.1"/>
</dbReference>
<dbReference type="Proteomes" id="UP000001876">
    <property type="component" value="Unassembled WGS sequence"/>
</dbReference>
<dbReference type="PANTHER" id="PTHR36365:SF1">
    <property type="entry name" value="OS05G0500400 PROTEIN"/>
    <property type="match status" value="1"/>
</dbReference>
<evidence type="ECO:0000259" key="1">
    <source>
        <dbReference type="Pfam" id="PF09353"/>
    </source>
</evidence>
<dbReference type="EMBL" id="GG663735">
    <property type="protein sequence ID" value="EEH60554.1"/>
    <property type="molecule type" value="Genomic_DNA"/>
</dbReference>
<dbReference type="OrthoDB" id="515480at2759"/>
<dbReference type="Pfam" id="PF09353">
    <property type="entry name" value="DUF1995"/>
    <property type="match status" value="1"/>
</dbReference>
<protein>
    <submittedName>
        <fullName evidence="2">Predicted protein</fullName>
    </submittedName>
</protein>
<accession>C1MJE7</accession>
<dbReference type="KEGG" id="mpp:MICPUCDRAFT_38292"/>
<organism evidence="3">
    <name type="scientific">Micromonas pusilla (strain CCMP1545)</name>
    <name type="common">Picoplanktonic green alga</name>
    <dbReference type="NCBI Taxonomy" id="564608"/>
    <lineage>
        <taxon>Eukaryota</taxon>
        <taxon>Viridiplantae</taxon>
        <taxon>Chlorophyta</taxon>
        <taxon>Mamiellophyceae</taxon>
        <taxon>Mamiellales</taxon>
        <taxon>Mamiellaceae</taxon>
        <taxon>Micromonas</taxon>
    </lineage>
</organism>
<dbReference type="GO" id="GO:0009507">
    <property type="term" value="C:chloroplast"/>
    <property type="evidence" value="ECO:0007669"/>
    <property type="project" value="TreeGrafter"/>
</dbReference>
<keyword evidence="3" id="KW-1185">Reference proteome</keyword>
<dbReference type="AlphaFoldDB" id="C1MJE7"/>
<sequence length="373" mass="38110">MAMSRASFAPIAPARRAAAAAAAARTRAPSSTTFGSIVPSRKNIQRRRRRETMIPVAASSSSSRRSLVVVAGGAAAGAGGEMELLPPVSRDESFEQARVAIDAVVSKRAKKSGKKRKSSGKSLAQLRVAVELPLASDAPSAVCAMVRGACGGGTVSTAVYGDPECATLAAGKTKAENDGIAEHVSLDDALRGDGCDLAVGTGAVALVGVPDDEIGKARRVAELSGGRPIVGVNVEWEHAGDGGVSFRGTPAASTATPDETFANSFSVVYSYLPLAIQGIAGDTTEGAVFKCVRGGAPEGSPWRILVKDDGKEYQQVGAMRRRPGAEDLESALYNAAAAKSPVNKGIGVFRGLADKVKNSIPNPLDGLGGGGKR</sequence>
<reference evidence="2 3" key="1">
    <citation type="journal article" date="2009" name="Science">
        <title>Green evolution and dynamic adaptations revealed by genomes of the marine picoeukaryotes Micromonas.</title>
        <authorList>
            <person name="Worden A.Z."/>
            <person name="Lee J.H."/>
            <person name="Mock T."/>
            <person name="Rouze P."/>
            <person name="Simmons M.P."/>
            <person name="Aerts A.L."/>
            <person name="Allen A.E."/>
            <person name="Cuvelier M.L."/>
            <person name="Derelle E."/>
            <person name="Everett M.V."/>
            <person name="Foulon E."/>
            <person name="Grimwood J."/>
            <person name="Gundlach H."/>
            <person name="Henrissat B."/>
            <person name="Napoli C."/>
            <person name="McDonald S.M."/>
            <person name="Parker M.S."/>
            <person name="Rombauts S."/>
            <person name="Salamov A."/>
            <person name="Von Dassow P."/>
            <person name="Badger J.H."/>
            <person name="Coutinho P.M."/>
            <person name="Demir E."/>
            <person name="Dubchak I."/>
            <person name="Gentemann C."/>
            <person name="Eikrem W."/>
            <person name="Gready J.E."/>
            <person name="John U."/>
            <person name="Lanier W."/>
            <person name="Lindquist E.A."/>
            <person name="Lucas S."/>
            <person name="Mayer K.F."/>
            <person name="Moreau H."/>
            <person name="Not F."/>
            <person name="Otillar R."/>
            <person name="Panaud O."/>
            <person name="Pangilinan J."/>
            <person name="Paulsen I."/>
            <person name="Piegu B."/>
            <person name="Poliakov A."/>
            <person name="Robbens S."/>
            <person name="Schmutz J."/>
            <person name="Toulza E."/>
            <person name="Wyss T."/>
            <person name="Zelensky A."/>
            <person name="Zhou K."/>
            <person name="Armbrust E.V."/>
            <person name="Bhattacharya D."/>
            <person name="Goodenough U.W."/>
            <person name="Van de Peer Y."/>
            <person name="Grigoriev I.V."/>
        </authorList>
    </citation>
    <scope>NUCLEOTIDE SEQUENCE [LARGE SCALE GENOMIC DNA]</scope>
    <source>
        <strain evidence="2 3">CCMP1545</strain>
    </source>
</reference>
<name>C1MJE7_MICPC</name>
<dbReference type="STRING" id="564608.C1MJE7"/>
<evidence type="ECO:0000313" key="2">
    <source>
        <dbReference type="EMBL" id="EEH60554.1"/>
    </source>
</evidence>
<feature type="domain" description="DUF1995" evidence="1">
    <location>
        <begin position="87"/>
        <end position="329"/>
    </location>
</feature>
<dbReference type="GeneID" id="9681223"/>
<dbReference type="InterPro" id="IPR018962">
    <property type="entry name" value="DUF1995"/>
</dbReference>